<proteinExistence type="predicted"/>
<dbReference type="InterPro" id="IPR027417">
    <property type="entry name" value="P-loop_NTPase"/>
</dbReference>
<comment type="caution">
    <text evidence="2">The sequence shown here is derived from an EMBL/GenBank/DDBJ whole genome shotgun (WGS) entry which is preliminary data.</text>
</comment>
<evidence type="ECO:0000313" key="2">
    <source>
        <dbReference type="EMBL" id="HIH16025.1"/>
    </source>
</evidence>
<evidence type="ECO:0000259" key="1">
    <source>
        <dbReference type="Pfam" id="PF06418"/>
    </source>
</evidence>
<feature type="domain" description="CTP synthase N-terminal" evidence="1">
    <location>
        <begin position="11"/>
        <end position="114"/>
    </location>
</feature>
<dbReference type="SUPFAM" id="SSF52540">
    <property type="entry name" value="P-loop containing nucleoside triphosphate hydrolases"/>
    <property type="match status" value="1"/>
</dbReference>
<dbReference type="GO" id="GO:0006241">
    <property type="term" value="P:CTP biosynthetic process"/>
    <property type="evidence" value="ECO:0007669"/>
    <property type="project" value="TreeGrafter"/>
</dbReference>
<dbReference type="GO" id="GO:0003883">
    <property type="term" value="F:CTP synthase activity"/>
    <property type="evidence" value="ECO:0007669"/>
    <property type="project" value="InterPro"/>
</dbReference>
<name>A0A7J4JI07_9ARCH</name>
<reference evidence="3" key="1">
    <citation type="journal article" date="2020" name="bioRxiv">
        <title>A rank-normalized archaeal taxonomy based on genome phylogeny resolves widespread incomplete and uneven classifications.</title>
        <authorList>
            <person name="Rinke C."/>
            <person name="Chuvochina M."/>
            <person name="Mussig A.J."/>
            <person name="Chaumeil P.-A."/>
            <person name="Waite D.W."/>
            <person name="Whitman W.B."/>
            <person name="Parks D.H."/>
            <person name="Hugenholtz P."/>
        </authorList>
    </citation>
    <scope>NUCLEOTIDE SEQUENCE [LARGE SCALE GENOMIC DNA]</scope>
</reference>
<dbReference type="AlphaFoldDB" id="A0A7J4JI07"/>
<dbReference type="PANTHER" id="PTHR11550:SF0">
    <property type="entry name" value="CTP SYNTHASE-RELATED"/>
    <property type="match status" value="1"/>
</dbReference>
<dbReference type="GO" id="GO:0042802">
    <property type="term" value="F:identical protein binding"/>
    <property type="evidence" value="ECO:0007669"/>
    <property type="project" value="TreeGrafter"/>
</dbReference>
<dbReference type="GO" id="GO:0019856">
    <property type="term" value="P:pyrimidine nucleobase biosynthetic process"/>
    <property type="evidence" value="ECO:0007669"/>
    <property type="project" value="TreeGrafter"/>
</dbReference>
<sequence>MPDGYKPGKTKYLVVTGSVISGIGKGTFTSALGKCLINRKLRVVPIKMEAYLNVDAGTLNPYRHGEVFVLDDGTETDMDLGSYERFLDLTVNKDSFVTSGRIYQSIIQKEREGK</sequence>
<dbReference type="PANTHER" id="PTHR11550">
    <property type="entry name" value="CTP SYNTHASE"/>
    <property type="match status" value="1"/>
</dbReference>
<evidence type="ECO:0000313" key="3">
    <source>
        <dbReference type="Proteomes" id="UP000564964"/>
    </source>
</evidence>
<protein>
    <recommendedName>
        <fullName evidence="1">CTP synthase N-terminal domain-containing protein</fullName>
    </recommendedName>
</protein>
<accession>A0A7J4JI07</accession>
<dbReference type="InterPro" id="IPR017456">
    <property type="entry name" value="CTP_synthase_N"/>
</dbReference>
<feature type="non-terminal residue" evidence="2">
    <location>
        <position position="114"/>
    </location>
</feature>
<organism evidence="2 3">
    <name type="scientific">Candidatus Iainarchaeum sp</name>
    <dbReference type="NCBI Taxonomy" id="3101447"/>
    <lineage>
        <taxon>Archaea</taxon>
        <taxon>Candidatus Iainarchaeota</taxon>
        <taxon>Candidatus Iainarchaeia</taxon>
        <taxon>Candidatus Iainarchaeales</taxon>
        <taxon>Candidatus Iainarchaeaceae</taxon>
        <taxon>Candidatus Iainarchaeum</taxon>
    </lineage>
</organism>
<dbReference type="EMBL" id="DUGH01000031">
    <property type="protein sequence ID" value="HIH16025.1"/>
    <property type="molecule type" value="Genomic_DNA"/>
</dbReference>
<dbReference type="Gene3D" id="3.40.50.300">
    <property type="entry name" value="P-loop containing nucleotide triphosphate hydrolases"/>
    <property type="match status" value="1"/>
</dbReference>
<dbReference type="InterPro" id="IPR004468">
    <property type="entry name" value="CTP_synthase"/>
</dbReference>
<gene>
    <name evidence="2" type="ORF">HA252_01325</name>
</gene>
<dbReference type="Proteomes" id="UP000564964">
    <property type="component" value="Unassembled WGS sequence"/>
</dbReference>
<dbReference type="Pfam" id="PF06418">
    <property type="entry name" value="CTP_synth_N"/>
    <property type="match status" value="1"/>
</dbReference>